<keyword evidence="2" id="KW-1185">Reference proteome</keyword>
<dbReference type="Proteomes" id="UP000073492">
    <property type="component" value="Unassembled WGS sequence"/>
</dbReference>
<proteinExistence type="predicted"/>
<gene>
    <name evidence="1" type="ORF">AC579_2749</name>
</gene>
<sequence>MACAMPRRLSAMMPFRSGAADISNAVHLPYPDRHPLSTSRGSQKSILALKYVHEQWHSRNIVMMSKNSVGKFDDISGSTVFGLCCFLRGHHEMTSICLRLEQRYTSNPASLSLNILCWPGLFLNQQSAICSEAEQMTRRISLGQSFAETRDEAVRSRL</sequence>
<evidence type="ECO:0000313" key="1">
    <source>
        <dbReference type="EMBL" id="KXT08034.1"/>
    </source>
</evidence>
<comment type="caution">
    <text evidence="1">The sequence shown here is derived from an EMBL/GenBank/DDBJ whole genome shotgun (WGS) entry which is preliminary data.</text>
</comment>
<evidence type="ECO:0000313" key="2">
    <source>
        <dbReference type="Proteomes" id="UP000073492"/>
    </source>
</evidence>
<accession>A0A139HZY0</accession>
<dbReference type="EMBL" id="LFZO01000500">
    <property type="protein sequence ID" value="KXT08034.1"/>
    <property type="molecule type" value="Genomic_DNA"/>
</dbReference>
<protein>
    <submittedName>
        <fullName evidence="1">Uncharacterized protein</fullName>
    </submittedName>
</protein>
<reference evidence="1 2" key="1">
    <citation type="submission" date="2015-07" db="EMBL/GenBank/DDBJ databases">
        <title>Comparative genomics of the Sigatoka disease complex on banana suggests a link between parallel evolutionary changes in Pseudocercospora fijiensis and Pseudocercospora eumusae and increased virulence on the banana host.</title>
        <authorList>
            <person name="Chang T.-C."/>
            <person name="Salvucci A."/>
            <person name="Crous P.W."/>
            <person name="Stergiopoulos I."/>
        </authorList>
    </citation>
    <scope>NUCLEOTIDE SEQUENCE [LARGE SCALE GENOMIC DNA]</scope>
    <source>
        <strain evidence="1 2">CBS 116634</strain>
    </source>
</reference>
<organism evidence="1 2">
    <name type="scientific">Pseudocercospora musae</name>
    <dbReference type="NCBI Taxonomy" id="113226"/>
    <lineage>
        <taxon>Eukaryota</taxon>
        <taxon>Fungi</taxon>
        <taxon>Dikarya</taxon>
        <taxon>Ascomycota</taxon>
        <taxon>Pezizomycotina</taxon>
        <taxon>Dothideomycetes</taxon>
        <taxon>Dothideomycetidae</taxon>
        <taxon>Mycosphaerellales</taxon>
        <taxon>Mycosphaerellaceae</taxon>
        <taxon>Pseudocercospora</taxon>
    </lineage>
</organism>
<dbReference type="AlphaFoldDB" id="A0A139HZY0"/>
<name>A0A139HZY0_9PEZI</name>